<dbReference type="PANTHER" id="PTHR11575">
    <property type="entry name" value="5'-NUCLEOTIDASE-RELATED"/>
    <property type="match status" value="1"/>
</dbReference>
<evidence type="ECO:0000313" key="6">
    <source>
        <dbReference type="Proteomes" id="UP000297454"/>
    </source>
</evidence>
<accession>A0A4V3IY74</accession>
<dbReference type="Gene3D" id="3.90.780.10">
    <property type="entry name" value="5'-Nucleotidase, C-terminal domain"/>
    <property type="match status" value="1"/>
</dbReference>
<dbReference type="InterPro" id="IPR036907">
    <property type="entry name" value="5'-Nucleotdase_C_sf"/>
</dbReference>
<proteinExistence type="inferred from homology"/>
<keyword evidence="6" id="KW-1185">Reference proteome</keyword>
<evidence type="ECO:0000313" key="5">
    <source>
        <dbReference type="EMBL" id="TFF65374.1"/>
    </source>
</evidence>
<feature type="domain" description="5'-Nucleotidase C-terminal" evidence="4">
    <location>
        <begin position="315"/>
        <end position="465"/>
    </location>
</feature>
<dbReference type="Proteomes" id="UP000297454">
    <property type="component" value="Unassembled WGS sequence"/>
</dbReference>
<keyword evidence="2" id="KW-0547">Nucleotide-binding</keyword>
<dbReference type="Gene3D" id="3.60.21.10">
    <property type="match status" value="1"/>
</dbReference>
<name>A0A4V3IY74_9FIRM</name>
<reference evidence="5 6" key="1">
    <citation type="submission" date="2019-01" db="EMBL/GenBank/DDBJ databases">
        <title>Draft Genome Sequences of Helcococcus ovis Strains Isolated from the Uterus and Vagina of Dairy Cows with Metritis.</title>
        <authorList>
            <person name="Cunha F."/>
            <person name="Jeon S.J."/>
            <person name="Kutzer P."/>
            <person name="Galvao K.N."/>
        </authorList>
    </citation>
    <scope>NUCLEOTIDE SEQUENCE [LARGE SCALE GENOMIC DNA]</scope>
    <source>
        <strain evidence="5 6">KG-37</strain>
    </source>
</reference>
<dbReference type="EMBL" id="SCFR01000020">
    <property type="protein sequence ID" value="TFF65374.1"/>
    <property type="molecule type" value="Genomic_DNA"/>
</dbReference>
<dbReference type="Pfam" id="PF02872">
    <property type="entry name" value="5_nucleotid_C"/>
    <property type="match status" value="1"/>
</dbReference>
<keyword evidence="1" id="KW-0732">Signal</keyword>
<dbReference type="AlphaFoldDB" id="A0A4V3IY74"/>
<dbReference type="InterPro" id="IPR008334">
    <property type="entry name" value="5'-Nucleotdase_C"/>
</dbReference>
<dbReference type="SUPFAM" id="SSF55816">
    <property type="entry name" value="5'-nucleotidase (syn. UDP-sugar hydrolase), C-terminal domain"/>
    <property type="match status" value="1"/>
</dbReference>
<comment type="caution">
    <text evidence="5">The sequence shown here is derived from an EMBL/GenBank/DDBJ whole genome shotgun (WGS) entry which is preliminary data.</text>
</comment>
<dbReference type="RefSeq" id="WP_134744300.1">
    <property type="nucleotide sequence ID" value="NZ_CP119762.1"/>
</dbReference>
<dbReference type="InterPro" id="IPR004843">
    <property type="entry name" value="Calcineurin-like_PHP"/>
</dbReference>
<dbReference type="GO" id="GO:0046872">
    <property type="term" value="F:metal ion binding"/>
    <property type="evidence" value="ECO:0007669"/>
    <property type="project" value="InterPro"/>
</dbReference>
<organism evidence="5 6">
    <name type="scientific">Helcococcus ovis</name>
    <dbReference type="NCBI Taxonomy" id="72026"/>
    <lineage>
        <taxon>Bacteria</taxon>
        <taxon>Bacillati</taxon>
        <taxon>Bacillota</taxon>
        <taxon>Tissierellia</taxon>
        <taxon>Tissierellales</taxon>
        <taxon>Peptoniphilaceae</taxon>
        <taxon>Helcococcus</taxon>
    </lineage>
</organism>
<dbReference type="GO" id="GO:0030288">
    <property type="term" value="C:outer membrane-bounded periplasmic space"/>
    <property type="evidence" value="ECO:0007669"/>
    <property type="project" value="TreeGrafter"/>
</dbReference>
<evidence type="ECO:0000259" key="3">
    <source>
        <dbReference type="Pfam" id="PF00149"/>
    </source>
</evidence>
<dbReference type="PRINTS" id="PR01607">
    <property type="entry name" value="APYRASEFAMLY"/>
</dbReference>
<dbReference type="PANTHER" id="PTHR11575:SF6">
    <property type="entry name" value="2',3'-CYCLIC-NUCLEOTIDE 2'-PHOSPHODIESTERASE_3'-NUCLEOTIDASE"/>
    <property type="match status" value="1"/>
</dbReference>
<comment type="similarity">
    <text evidence="2">Belongs to the 5'-nucleotidase family.</text>
</comment>
<gene>
    <name evidence="5" type="ORF">EQF91_05860</name>
</gene>
<dbReference type="InterPro" id="IPR006179">
    <property type="entry name" value="5_nucleotidase/apyrase"/>
</dbReference>
<dbReference type="GO" id="GO:0000166">
    <property type="term" value="F:nucleotide binding"/>
    <property type="evidence" value="ECO:0007669"/>
    <property type="project" value="UniProtKB-KW"/>
</dbReference>
<feature type="domain" description="Calcineurin-like phosphoesterase" evidence="3">
    <location>
        <begin position="5"/>
        <end position="228"/>
    </location>
</feature>
<dbReference type="InterPro" id="IPR029052">
    <property type="entry name" value="Metallo-depent_PP-like"/>
</dbReference>
<keyword evidence="2" id="KW-0378">Hydrolase</keyword>
<dbReference type="GO" id="GO:0009166">
    <property type="term" value="P:nucleotide catabolic process"/>
    <property type="evidence" value="ECO:0007669"/>
    <property type="project" value="InterPro"/>
</dbReference>
<dbReference type="InterPro" id="IPR006146">
    <property type="entry name" value="5'-Nucleotdase_CS"/>
</dbReference>
<evidence type="ECO:0000259" key="4">
    <source>
        <dbReference type="Pfam" id="PF02872"/>
    </source>
</evidence>
<dbReference type="PROSITE" id="PS00786">
    <property type="entry name" value="5_NUCLEOTIDASE_2"/>
    <property type="match status" value="1"/>
</dbReference>
<dbReference type="GO" id="GO:0016788">
    <property type="term" value="F:hydrolase activity, acting on ester bonds"/>
    <property type="evidence" value="ECO:0007669"/>
    <property type="project" value="InterPro"/>
</dbReference>
<dbReference type="SUPFAM" id="SSF56300">
    <property type="entry name" value="Metallo-dependent phosphatases"/>
    <property type="match status" value="1"/>
</dbReference>
<sequence>MKIAIYHTSDMHGYVFPTNYVEYQNLGMLKILSYIEKDRENYDASLLLEGGDLIQGSAMTNYLSKIKPDINPILTLLKMAKYDAYVMGNHEFNYGQDYLYKSYEQVKDFVLNSNIKGLKLGNKPYKIFDLNGFRVGVFAATTAYIPNWENTQNIEGLEFLNPVEEYGKYEREIVNNSDYVIFLYHGGFEKSLDEEFIPTEKLNGENQASEMLQRYSSINAVLSGHQHRSFITKIGDVICSQPINNARNFTKLVIDTETNSVEYNLVEVDLLDVEISPKFSQIFDATNKKLEVYLAEIIGKLDKDIEIKDQFETRLYGHPYINLLQQIQIEVSGADFSTTTLFDTAIGFKKDISIRDVLVNYPYPNTLKVLEVSGHVIKEAIEKSATYFVIDNQGKPTVNPNYIKPKLKNYIYDFYYGLEFESDLRRPFLDRVISIKKDGKKLDLDKMYTVVLNNYRASNVNEYPCYEGAKVVKEINFDMSEIMINYFQNNKDIKVDETKNFKFIY</sequence>
<dbReference type="Pfam" id="PF00149">
    <property type="entry name" value="Metallophos"/>
    <property type="match status" value="1"/>
</dbReference>
<evidence type="ECO:0000256" key="2">
    <source>
        <dbReference type="RuleBase" id="RU362119"/>
    </source>
</evidence>
<evidence type="ECO:0000256" key="1">
    <source>
        <dbReference type="ARBA" id="ARBA00022729"/>
    </source>
</evidence>
<protein>
    <submittedName>
        <fullName evidence="5">Bifunctional metallophosphatase/5'-nucleotidase</fullName>
    </submittedName>
</protein>